<evidence type="ECO:0000313" key="3">
    <source>
        <dbReference type="Proteomes" id="UP000789901"/>
    </source>
</evidence>
<gene>
    <name evidence="2" type="ORF">GMARGA_LOCUS30828</name>
</gene>
<sequence>MIILNLDILKNCSKVASYKIEPCRELNRLINELTHVKEKYLPLTEHGFPVKQVFDQSCQSILQLQESFKMFTQHQLSLTQTILNKKVLAEREKVATTIVSLCKEVANLKNELIKNNKQIALLTERNKKLLNTHAILKKNHPGQPSQSASDIESISATYWFSSGCIL</sequence>
<proteinExistence type="predicted"/>
<comment type="caution">
    <text evidence="2">The sequence shown here is derived from an EMBL/GenBank/DDBJ whole genome shotgun (WGS) entry which is preliminary data.</text>
</comment>
<evidence type="ECO:0000313" key="2">
    <source>
        <dbReference type="EMBL" id="CAG8831904.1"/>
    </source>
</evidence>
<organism evidence="2 3">
    <name type="scientific">Gigaspora margarita</name>
    <dbReference type="NCBI Taxonomy" id="4874"/>
    <lineage>
        <taxon>Eukaryota</taxon>
        <taxon>Fungi</taxon>
        <taxon>Fungi incertae sedis</taxon>
        <taxon>Mucoromycota</taxon>
        <taxon>Glomeromycotina</taxon>
        <taxon>Glomeromycetes</taxon>
        <taxon>Diversisporales</taxon>
        <taxon>Gigasporaceae</taxon>
        <taxon>Gigaspora</taxon>
    </lineage>
</organism>
<evidence type="ECO:0000256" key="1">
    <source>
        <dbReference type="SAM" id="Coils"/>
    </source>
</evidence>
<dbReference type="Proteomes" id="UP000789901">
    <property type="component" value="Unassembled WGS sequence"/>
</dbReference>
<keyword evidence="1" id="KW-0175">Coiled coil</keyword>
<reference evidence="2 3" key="1">
    <citation type="submission" date="2021-06" db="EMBL/GenBank/DDBJ databases">
        <authorList>
            <person name="Kallberg Y."/>
            <person name="Tangrot J."/>
            <person name="Rosling A."/>
        </authorList>
    </citation>
    <scope>NUCLEOTIDE SEQUENCE [LARGE SCALE GENOMIC DNA]</scope>
    <source>
        <strain evidence="2 3">120-4 pot B 10/14</strain>
    </source>
</reference>
<protein>
    <submittedName>
        <fullName evidence="2">43605_t:CDS:1</fullName>
    </submittedName>
</protein>
<accession>A0ABN7WGR3</accession>
<dbReference type="EMBL" id="CAJVQB010044434">
    <property type="protein sequence ID" value="CAG8831904.1"/>
    <property type="molecule type" value="Genomic_DNA"/>
</dbReference>
<name>A0ABN7WGR3_GIGMA</name>
<keyword evidence="3" id="KW-1185">Reference proteome</keyword>
<feature type="coiled-coil region" evidence="1">
    <location>
        <begin position="105"/>
        <end position="139"/>
    </location>
</feature>